<feature type="transmembrane region" description="Helical" evidence="1">
    <location>
        <begin position="31"/>
        <end position="52"/>
    </location>
</feature>
<dbReference type="Proteomes" id="UP000265520">
    <property type="component" value="Unassembled WGS sequence"/>
</dbReference>
<accession>A0A392R2C8</accession>
<keyword evidence="1" id="KW-0812">Transmembrane</keyword>
<name>A0A392R2C8_9FABA</name>
<dbReference type="EMBL" id="LXQA010178340">
    <property type="protein sequence ID" value="MCI30274.1"/>
    <property type="molecule type" value="Genomic_DNA"/>
</dbReference>
<evidence type="ECO:0000313" key="3">
    <source>
        <dbReference type="Proteomes" id="UP000265520"/>
    </source>
</evidence>
<sequence length="62" mass="6990">MDEVVFLGCKLKRIMVVDVVSVVLFRVHRRLVVVVVVDGHFLSWLGSFSMLIGCGKDKRDSV</sequence>
<evidence type="ECO:0000256" key="1">
    <source>
        <dbReference type="SAM" id="Phobius"/>
    </source>
</evidence>
<evidence type="ECO:0000313" key="2">
    <source>
        <dbReference type="EMBL" id="MCI30274.1"/>
    </source>
</evidence>
<evidence type="ECO:0008006" key="4">
    <source>
        <dbReference type="Google" id="ProtNLM"/>
    </source>
</evidence>
<keyword evidence="1" id="KW-0472">Membrane</keyword>
<reference evidence="2 3" key="1">
    <citation type="journal article" date="2018" name="Front. Plant Sci.">
        <title>Red Clover (Trifolium pratense) and Zigzag Clover (T. medium) - A Picture of Genomic Similarities and Differences.</title>
        <authorList>
            <person name="Dluhosova J."/>
            <person name="Istvanek J."/>
            <person name="Nedelnik J."/>
            <person name="Repkova J."/>
        </authorList>
    </citation>
    <scope>NUCLEOTIDE SEQUENCE [LARGE SCALE GENOMIC DNA]</scope>
    <source>
        <strain evidence="3">cv. 10/8</strain>
        <tissue evidence="2">Leaf</tissue>
    </source>
</reference>
<dbReference type="AlphaFoldDB" id="A0A392R2C8"/>
<keyword evidence="3" id="KW-1185">Reference proteome</keyword>
<proteinExistence type="predicted"/>
<keyword evidence="1" id="KW-1133">Transmembrane helix</keyword>
<organism evidence="2 3">
    <name type="scientific">Trifolium medium</name>
    <dbReference type="NCBI Taxonomy" id="97028"/>
    <lineage>
        <taxon>Eukaryota</taxon>
        <taxon>Viridiplantae</taxon>
        <taxon>Streptophyta</taxon>
        <taxon>Embryophyta</taxon>
        <taxon>Tracheophyta</taxon>
        <taxon>Spermatophyta</taxon>
        <taxon>Magnoliopsida</taxon>
        <taxon>eudicotyledons</taxon>
        <taxon>Gunneridae</taxon>
        <taxon>Pentapetalae</taxon>
        <taxon>rosids</taxon>
        <taxon>fabids</taxon>
        <taxon>Fabales</taxon>
        <taxon>Fabaceae</taxon>
        <taxon>Papilionoideae</taxon>
        <taxon>50 kb inversion clade</taxon>
        <taxon>NPAAA clade</taxon>
        <taxon>Hologalegina</taxon>
        <taxon>IRL clade</taxon>
        <taxon>Trifolieae</taxon>
        <taxon>Trifolium</taxon>
    </lineage>
</organism>
<protein>
    <recommendedName>
        <fullName evidence="4">Transmembrane protein</fullName>
    </recommendedName>
</protein>
<comment type="caution">
    <text evidence="2">The sequence shown here is derived from an EMBL/GenBank/DDBJ whole genome shotgun (WGS) entry which is preliminary data.</text>
</comment>